<gene>
    <name evidence="2" type="ORF">PXEA_LOCUS19127</name>
</gene>
<organism evidence="2 3">
    <name type="scientific">Protopolystoma xenopodis</name>
    <dbReference type="NCBI Taxonomy" id="117903"/>
    <lineage>
        <taxon>Eukaryota</taxon>
        <taxon>Metazoa</taxon>
        <taxon>Spiralia</taxon>
        <taxon>Lophotrochozoa</taxon>
        <taxon>Platyhelminthes</taxon>
        <taxon>Monogenea</taxon>
        <taxon>Polyopisthocotylea</taxon>
        <taxon>Polystomatidea</taxon>
        <taxon>Polystomatidae</taxon>
        <taxon>Protopolystoma</taxon>
    </lineage>
</organism>
<sequence length="94" mass="10421">MIRSRESAGSVGEKHTFQPQSADTFHTVVAAMLFSPQSPAYPTKSACSACSSPCFHHDKTHWRPAIRNYIYLCVCVCLYVKVSGYTFSQSVVRG</sequence>
<feature type="transmembrane region" description="Helical" evidence="1">
    <location>
        <begin position="69"/>
        <end position="88"/>
    </location>
</feature>
<keyword evidence="1" id="KW-1133">Transmembrane helix</keyword>
<reference evidence="2" key="1">
    <citation type="submission" date="2018-11" db="EMBL/GenBank/DDBJ databases">
        <authorList>
            <consortium name="Pathogen Informatics"/>
        </authorList>
    </citation>
    <scope>NUCLEOTIDE SEQUENCE</scope>
</reference>
<dbReference type="EMBL" id="CAAALY010075634">
    <property type="protein sequence ID" value="VEL25687.1"/>
    <property type="molecule type" value="Genomic_DNA"/>
</dbReference>
<keyword evidence="1" id="KW-0812">Transmembrane</keyword>
<protein>
    <submittedName>
        <fullName evidence="2">Uncharacterized protein</fullName>
    </submittedName>
</protein>
<evidence type="ECO:0000313" key="2">
    <source>
        <dbReference type="EMBL" id="VEL25687.1"/>
    </source>
</evidence>
<dbReference type="Proteomes" id="UP000784294">
    <property type="component" value="Unassembled WGS sequence"/>
</dbReference>
<comment type="caution">
    <text evidence="2">The sequence shown here is derived from an EMBL/GenBank/DDBJ whole genome shotgun (WGS) entry which is preliminary data.</text>
</comment>
<accession>A0A3S5ACL0</accession>
<name>A0A3S5ACL0_9PLAT</name>
<evidence type="ECO:0000256" key="1">
    <source>
        <dbReference type="SAM" id="Phobius"/>
    </source>
</evidence>
<evidence type="ECO:0000313" key="3">
    <source>
        <dbReference type="Proteomes" id="UP000784294"/>
    </source>
</evidence>
<keyword evidence="3" id="KW-1185">Reference proteome</keyword>
<dbReference type="AlphaFoldDB" id="A0A3S5ACL0"/>
<keyword evidence="1" id="KW-0472">Membrane</keyword>
<proteinExistence type="predicted"/>